<dbReference type="CDD" id="cd08513">
    <property type="entry name" value="PBP2_thermophilic_Hb8_like"/>
    <property type="match status" value="1"/>
</dbReference>
<dbReference type="Gene3D" id="3.40.190.10">
    <property type="entry name" value="Periplasmic binding protein-like II"/>
    <property type="match status" value="1"/>
</dbReference>
<evidence type="ECO:0000256" key="4">
    <source>
        <dbReference type="SAM" id="Phobius"/>
    </source>
</evidence>
<evidence type="ECO:0000256" key="3">
    <source>
        <dbReference type="ARBA" id="ARBA00022729"/>
    </source>
</evidence>
<dbReference type="InterPro" id="IPR000914">
    <property type="entry name" value="SBP_5_dom"/>
</dbReference>
<keyword evidence="4" id="KW-0472">Membrane</keyword>
<evidence type="ECO:0000256" key="1">
    <source>
        <dbReference type="ARBA" id="ARBA00005695"/>
    </source>
</evidence>
<keyword evidence="4" id="KW-0812">Transmembrane</keyword>
<evidence type="ECO:0000313" key="6">
    <source>
        <dbReference type="EMBL" id="OGY67624.1"/>
    </source>
</evidence>
<dbReference type="SUPFAM" id="SSF53850">
    <property type="entry name" value="Periplasmic binding protein-like II"/>
    <property type="match status" value="1"/>
</dbReference>
<keyword evidence="4" id="KW-1133">Transmembrane helix</keyword>
<accession>A0A1G1ZSU3</accession>
<dbReference type="EMBL" id="MHJM01000021">
    <property type="protein sequence ID" value="OGY67624.1"/>
    <property type="molecule type" value="Genomic_DNA"/>
</dbReference>
<gene>
    <name evidence="6" type="ORF">A3H63_02140</name>
</gene>
<dbReference type="PANTHER" id="PTHR30290">
    <property type="entry name" value="PERIPLASMIC BINDING COMPONENT OF ABC TRANSPORTER"/>
    <property type="match status" value="1"/>
</dbReference>
<dbReference type="STRING" id="1798410.A3H63_02140"/>
<dbReference type="GO" id="GO:0043190">
    <property type="term" value="C:ATP-binding cassette (ABC) transporter complex"/>
    <property type="evidence" value="ECO:0007669"/>
    <property type="project" value="InterPro"/>
</dbReference>
<evidence type="ECO:0000313" key="7">
    <source>
        <dbReference type="Proteomes" id="UP000176284"/>
    </source>
</evidence>
<dbReference type="Pfam" id="PF00496">
    <property type="entry name" value="SBP_bac_5"/>
    <property type="match status" value="1"/>
</dbReference>
<organism evidence="6 7">
    <name type="scientific">Candidatus Harrisonbacteria bacterium RIFCSPLOWO2_02_FULL_45_10c</name>
    <dbReference type="NCBI Taxonomy" id="1798410"/>
    <lineage>
        <taxon>Bacteria</taxon>
        <taxon>Candidatus Harrisoniibacteriota</taxon>
    </lineage>
</organism>
<name>A0A1G1ZSU3_9BACT</name>
<comment type="caution">
    <text evidence="6">The sequence shown here is derived from an EMBL/GenBank/DDBJ whole genome shotgun (WGS) entry which is preliminary data.</text>
</comment>
<comment type="similarity">
    <text evidence="1">Belongs to the bacterial solute-binding protein 5 family.</text>
</comment>
<dbReference type="GO" id="GO:0015833">
    <property type="term" value="P:peptide transport"/>
    <property type="evidence" value="ECO:0007669"/>
    <property type="project" value="TreeGrafter"/>
</dbReference>
<feature type="transmembrane region" description="Helical" evidence="4">
    <location>
        <begin position="20"/>
        <end position="39"/>
    </location>
</feature>
<dbReference type="Gene3D" id="3.10.105.10">
    <property type="entry name" value="Dipeptide-binding Protein, Domain 3"/>
    <property type="match status" value="1"/>
</dbReference>
<sequence length="553" mass="62812">MINRIYQIFNSLTKTEKRAFWCFCVTGITSGVILALLVFQSATIEVPEPSSGYREGIVGQPIAINPLLSGTNDADRDLAELIFSDILDLAESYKTSPDGQTWNILLKTDLRWSDGKPLTSDDVIFTIDTIQNSESRSPLFLTWQGVVINRISEREVEFTLRTPYAFFLDNLRDLKIIPRHIFGTIPPENFRLSNFNLEPVGSGPYTFDSFEKRKDGFITDYHLITNDYFSGAAPFIKNFDIKFYGTSAELLDAFNTKKIDGFGGLNPKNIGDLKLSHAILEKTIPRYYSIFINKNTKSGLSDKDVITAINYSINKKQIVDEVFDGKAMIINGPILPVIGGYDQATDPGNTVDLQKANEILDQKKWLRNETTGIREKKIGKKMESLSFSIIVPQIPFLTDTIGKIQEMLSVIGVKLNPVFLNPTDVINEVVKTRNYEMIIFGNVLRNNPDIFSFWHSSERFYPGLNLALYDNKKVDALLESIRTNSDETKRNEELFQLQKMIIQDQPAIFLYSPTYLYVGPKNLGGFEEKTIATPSDRFESVNLWYLETTRVFK</sequence>
<evidence type="ECO:0000259" key="5">
    <source>
        <dbReference type="Pfam" id="PF00496"/>
    </source>
</evidence>
<dbReference type="GO" id="GO:0042597">
    <property type="term" value="C:periplasmic space"/>
    <property type="evidence" value="ECO:0007669"/>
    <property type="project" value="UniProtKB-ARBA"/>
</dbReference>
<dbReference type="PANTHER" id="PTHR30290:SF9">
    <property type="entry name" value="OLIGOPEPTIDE-BINDING PROTEIN APPA"/>
    <property type="match status" value="1"/>
</dbReference>
<evidence type="ECO:0000256" key="2">
    <source>
        <dbReference type="ARBA" id="ARBA00022448"/>
    </source>
</evidence>
<protein>
    <recommendedName>
        <fullName evidence="5">Solute-binding protein family 5 domain-containing protein</fullName>
    </recommendedName>
</protein>
<dbReference type="GO" id="GO:1904680">
    <property type="term" value="F:peptide transmembrane transporter activity"/>
    <property type="evidence" value="ECO:0007669"/>
    <property type="project" value="TreeGrafter"/>
</dbReference>
<dbReference type="Gene3D" id="3.90.76.10">
    <property type="entry name" value="Dipeptide-binding Protein, Domain 1"/>
    <property type="match status" value="1"/>
</dbReference>
<keyword evidence="3" id="KW-0732">Signal</keyword>
<proteinExistence type="inferred from homology"/>
<dbReference type="InterPro" id="IPR039424">
    <property type="entry name" value="SBP_5"/>
</dbReference>
<dbReference type="Proteomes" id="UP000176284">
    <property type="component" value="Unassembled WGS sequence"/>
</dbReference>
<feature type="domain" description="Solute-binding protein family 5" evidence="5">
    <location>
        <begin position="88"/>
        <end position="455"/>
    </location>
</feature>
<dbReference type="PIRSF" id="PIRSF002741">
    <property type="entry name" value="MppA"/>
    <property type="match status" value="1"/>
</dbReference>
<keyword evidence="2" id="KW-0813">Transport</keyword>
<dbReference type="AlphaFoldDB" id="A0A1G1ZSU3"/>
<dbReference type="InterPro" id="IPR030678">
    <property type="entry name" value="Peptide/Ni-bd"/>
</dbReference>
<reference evidence="6 7" key="1">
    <citation type="journal article" date="2016" name="Nat. Commun.">
        <title>Thousands of microbial genomes shed light on interconnected biogeochemical processes in an aquifer system.</title>
        <authorList>
            <person name="Anantharaman K."/>
            <person name="Brown C.T."/>
            <person name="Hug L.A."/>
            <person name="Sharon I."/>
            <person name="Castelle C.J."/>
            <person name="Probst A.J."/>
            <person name="Thomas B.C."/>
            <person name="Singh A."/>
            <person name="Wilkins M.J."/>
            <person name="Karaoz U."/>
            <person name="Brodie E.L."/>
            <person name="Williams K.H."/>
            <person name="Hubbard S.S."/>
            <person name="Banfield J.F."/>
        </authorList>
    </citation>
    <scope>NUCLEOTIDE SEQUENCE [LARGE SCALE GENOMIC DNA]</scope>
</reference>